<dbReference type="AlphaFoldDB" id="A0A3G5BIL6"/>
<reference evidence="13" key="1">
    <citation type="journal article" date="2018" name="Toxins">
        <title>Buzz kill: function and proteomic composition of venom from the giant assassin fly Dolopus genitalis (Diptera: Asilidae).</title>
        <authorList>
            <person name="Walker A.A."/>
            <person name="Dobson J."/>
            <person name="Jin J."/>
            <person name="Robinson S.D."/>
            <person name="Herzig V."/>
            <person name="Vetter I."/>
            <person name="King G.F."/>
            <person name="Fry B.G."/>
        </authorList>
    </citation>
    <scope>NUCLEOTIDE SEQUENCE</scope>
    <source>
        <strain evidence="13">Dg108</strain>
        <tissue evidence="13">Venom/thoracic glands</tissue>
    </source>
</reference>
<dbReference type="GO" id="GO:0008745">
    <property type="term" value="F:N-acetylmuramoyl-L-alanine amidase activity"/>
    <property type="evidence" value="ECO:0007669"/>
    <property type="project" value="InterPro"/>
</dbReference>
<keyword evidence="3" id="KW-0964">Secreted</keyword>
<organism evidence="13">
    <name type="scientific">Dolopus genitalis</name>
    <name type="common">Giant Australian assassin fly</name>
    <name type="synonym">Asilus genitalis</name>
    <dbReference type="NCBI Taxonomy" id="2488630"/>
    <lineage>
        <taxon>Eukaryota</taxon>
        <taxon>Metazoa</taxon>
        <taxon>Ecdysozoa</taxon>
        <taxon>Arthropoda</taxon>
        <taxon>Hexapoda</taxon>
        <taxon>Insecta</taxon>
        <taxon>Pterygota</taxon>
        <taxon>Neoptera</taxon>
        <taxon>Endopterygota</taxon>
        <taxon>Diptera</taxon>
        <taxon>Brachycera</taxon>
        <taxon>Muscomorpha</taxon>
        <taxon>Asiloidea</taxon>
        <taxon>Asilidae</taxon>
        <taxon>Asilinae</taxon>
        <taxon>Dolopus</taxon>
    </lineage>
</organism>
<feature type="domain" description="N-acetylmuramoyl-L-alanine amidase" evidence="11">
    <location>
        <begin position="44"/>
        <end position="181"/>
    </location>
</feature>
<evidence type="ECO:0000259" key="12">
    <source>
        <dbReference type="SMART" id="SM00701"/>
    </source>
</evidence>
<evidence type="ECO:0000256" key="1">
    <source>
        <dbReference type="ARBA" id="ARBA00004613"/>
    </source>
</evidence>
<dbReference type="InterPro" id="IPR036505">
    <property type="entry name" value="Amidase/PGRP_sf"/>
</dbReference>
<dbReference type="PIRSF" id="PIRSF037945">
    <property type="entry name" value="PGRPs"/>
    <property type="match status" value="1"/>
</dbReference>
<dbReference type="SUPFAM" id="SSF55846">
    <property type="entry name" value="N-acetylmuramoyl-L-alanine amidase-like"/>
    <property type="match status" value="1"/>
</dbReference>
<keyword evidence="6 8" id="KW-0391">Immunity</keyword>
<evidence type="ECO:0000256" key="9">
    <source>
        <dbReference type="PIRSR" id="PIRSR037945-1"/>
    </source>
</evidence>
<evidence type="ECO:0000256" key="8">
    <source>
        <dbReference type="PIRNR" id="PIRNR037945"/>
    </source>
</evidence>
<comment type="similarity">
    <text evidence="2 8">Belongs to the N-acetylmuramoyl-L-alanine amidase 2 family.</text>
</comment>
<dbReference type="Pfam" id="PF01510">
    <property type="entry name" value="Amidase_2"/>
    <property type="match status" value="1"/>
</dbReference>
<protein>
    <recommendedName>
        <fullName evidence="8">Peptidoglycan-recognition protein</fullName>
    </recommendedName>
</protein>
<dbReference type="GO" id="GO:0045087">
    <property type="term" value="P:innate immune response"/>
    <property type="evidence" value="ECO:0007669"/>
    <property type="project" value="UniProtKB-KW"/>
</dbReference>
<feature type="domain" description="Peptidoglycan recognition protein family" evidence="12">
    <location>
        <begin position="32"/>
        <end position="175"/>
    </location>
</feature>
<dbReference type="GO" id="GO:0042834">
    <property type="term" value="F:peptidoglycan binding"/>
    <property type="evidence" value="ECO:0007669"/>
    <property type="project" value="InterPro"/>
</dbReference>
<accession>A0A3G5BIL6</accession>
<dbReference type="GO" id="GO:0009253">
    <property type="term" value="P:peptidoglycan catabolic process"/>
    <property type="evidence" value="ECO:0007669"/>
    <property type="project" value="InterPro"/>
</dbReference>
<evidence type="ECO:0000313" key="13">
    <source>
        <dbReference type="EMBL" id="AYV99629.1"/>
    </source>
</evidence>
<dbReference type="InterPro" id="IPR006619">
    <property type="entry name" value="PGRP_domain_met/bac"/>
</dbReference>
<dbReference type="Gene3D" id="3.40.80.10">
    <property type="entry name" value="Peptidoglycan recognition protein-like"/>
    <property type="match status" value="1"/>
</dbReference>
<evidence type="ECO:0000256" key="10">
    <source>
        <dbReference type="SAM" id="SignalP"/>
    </source>
</evidence>
<sequence length="201" mass="22664">MRAQLIKYLLFAIFIQLNSGHDDTLARGGEILRLVSRDEWIAQPPSKELEPMQLPATKVIIAHTATEGCDTQAMCTFRIRLIQTFHMESRNWDDIAYNFLVGGDGLVYEGRGWDKVGVHTNGFNRGSIGIAFVGTFTKIAPSTKQLRAAQMIIAEGVRLGKLSTDYKLYGHRQLIASESPGEELYKIIKLWPHWSNQIEES</sequence>
<dbReference type="InterPro" id="IPR017331">
    <property type="entry name" value="Peptidoglycan_recognition"/>
</dbReference>
<dbReference type="GO" id="GO:0008270">
    <property type="term" value="F:zinc ion binding"/>
    <property type="evidence" value="ECO:0007669"/>
    <property type="project" value="InterPro"/>
</dbReference>
<feature type="signal peptide" evidence="10">
    <location>
        <begin position="1"/>
        <end position="20"/>
    </location>
</feature>
<keyword evidence="4 8" id="KW-0399">Innate immunity</keyword>
<dbReference type="InterPro" id="IPR015510">
    <property type="entry name" value="PGRP"/>
</dbReference>
<dbReference type="EMBL" id="MK075226">
    <property type="protein sequence ID" value="AYV99629.1"/>
    <property type="molecule type" value="mRNA"/>
</dbReference>
<evidence type="ECO:0000256" key="6">
    <source>
        <dbReference type="ARBA" id="ARBA00022859"/>
    </source>
</evidence>
<evidence type="ECO:0000256" key="5">
    <source>
        <dbReference type="ARBA" id="ARBA00022729"/>
    </source>
</evidence>
<evidence type="ECO:0000256" key="4">
    <source>
        <dbReference type="ARBA" id="ARBA00022588"/>
    </source>
</evidence>
<evidence type="ECO:0000256" key="7">
    <source>
        <dbReference type="ARBA" id="ARBA00023157"/>
    </source>
</evidence>
<name>A0A3G5BIL6_DOLGE</name>
<keyword evidence="5 10" id="KW-0732">Signal</keyword>
<dbReference type="PANTHER" id="PTHR11022">
    <property type="entry name" value="PEPTIDOGLYCAN RECOGNITION PROTEIN"/>
    <property type="match status" value="1"/>
</dbReference>
<dbReference type="SMART" id="SM00644">
    <property type="entry name" value="Ami_2"/>
    <property type="match status" value="1"/>
</dbReference>
<dbReference type="InterPro" id="IPR002502">
    <property type="entry name" value="Amidase_domain"/>
</dbReference>
<dbReference type="GO" id="GO:0005576">
    <property type="term" value="C:extracellular region"/>
    <property type="evidence" value="ECO:0007669"/>
    <property type="project" value="UniProtKB-SubCell"/>
</dbReference>
<dbReference type="SMART" id="SM00701">
    <property type="entry name" value="PGRP"/>
    <property type="match status" value="1"/>
</dbReference>
<keyword evidence="7" id="KW-1015">Disulfide bond</keyword>
<comment type="subcellular location">
    <subcellularLocation>
        <location evidence="1">Secreted</location>
    </subcellularLocation>
</comment>
<dbReference type="PANTHER" id="PTHR11022:SF41">
    <property type="entry name" value="PEPTIDOGLYCAN-RECOGNITION PROTEIN LC-RELATED"/>
    <property type="match status" value="1"/>
</dbReference>
<evidence type="ECO:0000256" key="2">
    <source>
        <dbReference type="ARBA" id="ARBA00007553"/>
    </source>
</evidence>
<feature type="disulfide bond" evidence="9">
    <location>
        <begin position="69"/>
        <end position="75"/>
    </location>
</feature>
<evidence type="ECO:0000256" key="3">
    <source>
        <dbReference type="ARBA" id="ARBA00022525"/>
    </source>
</evidence>
<evidence type="ECO:0000259" key="11">
    <source>
        <dbReference type="SMART" id="SM00644"/>
    </source>
</evidence>
<proteinExistence type="evidence at transcript level"/>
<feature type="chain" id="PRO_5018288839" description="Peptidoglycan-recognition protein" evidence="10">
    <location>
        <begin position="21"/>
        <end position="201"/>
    </location>
</feature>
<dbReference type="FunFam" id="3.40.80.10:FF:000001">
    <property type="entry name" value="Peptidoglycan recognition protein 1"/>
    <property type="match status" value="1"/>
</dbReference>
<dbReference type="CDD" id="cd06583">
    <property type="entry name" value="PGRP"/>
    <property type="match status" value="1"/>
</dbReference>